<name>A4J6C7_DESRM</name>
<proteinExistence type="predicted"/>
<dbReference type="Pfam" id="PF13400">
    <property type="entry name" value="Tad"/>
    <property type="match status" value="1"/>
</dbReference>
<dbReference type="EMBL" id="CP000612">
    <property type="protein sequence ID" value="ABO50630.1"/>
    <property type="molecule type" value="Genomic_DNA"/>
</dbReference>
<accession>A4J6C7</accession>
<protein>
    <recommendedName>
        <fullName evidence="1">Putative Flp pilus-assembly TadG-like N-terminal domain-containing protein</fullName>
    </recommendedName>
</protein>
<reference evidence="2 3" key="1">
    <citation type="submission" date="2007-03" db="EMBL/GenBank/DDBJ databases">
        <title>Complete sequence of Desulfotomaculum reducens MI-1.</title>
        <authorList>
            <consortium name="US DOE Joint Genome Institute"/>
            <person name="Copeland A."/>
            <person name="Lucas S."/>
            <person name="Lapidus A."/>
            <person name="Barry K."/>
            <person name="Detter J.C."/>
            <person name="Glavina del Rio T."/>
            <person name="Hammon N."/>
            <person name="Israni S."/>
            <person name="Dalin E."/>
            <person name="Tice H."/>
            <person name="Pitluck S."/>
            <person name="Sims D."/>
            <person name="Brettin T."/>
            <person name="Bruce D."/>
            <person name="Han C."/>
            <person name="Tapia R."/>
            <person name="Schmutz J."/>
            <person name="Larimer F."/>
            <person name="Land M."/>
            <person name="Hauser L."/>
            <person name="Kyrpides N."/>
            <person name="Kim E."/>
            <person name="Tebo B.M."/>
            <person name="Richardson P."/>
        </authorList>
    </citation>
    <scope>NUCLEOTIDE SEQUENCE [LARGE SCALE GENOMIC DNA]</scope>
    <source>
        <strain evidence="2 3">MI-1</strain>
    </source>
</reference>
<dbReference type="OrthoDB" id="5447051at2"/>
<feature type="domain" description="Putative Flp pilus-assembly TadG-like N-terminal" evidence="1">
    <location>
        <begin position="17"/>
        <end position="60"/>
    </location>
</feature>
<dbReference type="KEGG" id="drm:Dred_2113"/>
<dbReference type="eggNOG" id="COG4655">
    <property type="taxonomic scope" value="Bacteria"/>
</dbReference>
<evidence type="ECO:0000313" key="3">
    <source>
        <dbReference type="Proteomes" id="UP000001556"/>
    </source>
</evidence>
<sequence length="314" mass="33417">MKKRILSFFSDDRGLAVVLVSLAMTVLIGAAALVTDVGLVTLVKNRLSNAADAASLAGAQELPDNPNTALSIAHAYALSNGLSEEQIDIHLVTDPTDTYYDGVKVDTHQTVDYIMAKALGFTSANVQATATAKVLPITSASGAVPLFIPDTQPLIFGQHYDLRSKDADFGPGNFGALDFGSGSKTFEETLAEGFQGEIKVNYQINTLTGVIKNKTMWGIQSRINQCTHNCTPDNFQPDCPRVLIMPVVHYDSLNGTKPVTIVGFAAFLVDAIKTDGSGTNNPILISGTFIKTLTEGAGSLTQTDYGLRTAKLVE</sequence>
<organism evidence="2 3">
    <name type="scientific">Desulforamulus reducens (strain ATCC BAA-1160 / DSM 100696 / MI-1)</name>
    <name type="common">Desulfotomaculum reducens</name>
    <dbReference type="NCBI Taxonomy" id="349161"/>
    <lineage>
        <taxon>Bacteria</taxon>
        <taxon>Bacillati</taxon>
        <taxon>Bacillota</taxon>
        <taxon>Clostridia</taxon>
        <taxon>Eubacteriales</taxon>
        <taxon>Peptococcaceae</taxon>
        <taxon>Desulforamulus</taxon>
    </lineage>
</organism>
<evidence type="ECO:0000313" key="2">
    <source>
        <dbReference type="EMBL" id="ABO50630.1"/>
    </source>
</evidence>
<dbReference type="STRING" id="349161.Dred_2113"/>
<dbReference type="Proteomes" id="UP000001556">
    <property type="component" value="Chromosome"/>
</dbReference>
<gene>
    <name evidence="2" type="ordered locus">Dred_2113</name>
</gene>
<dbReference type="RefSeq" id="WP_011878436.1">
    <property type="nucleotide sequence ID" value="NC_009253.1"/>
</dbReference>
<dbReference type="HOGENOM" id="CLU_068230_0_0_9"/>
<dbReference type="InterPro" id="IPR028087">
    <property type="entry name" value="Tad_N"/>
</dbReference>
<keyword evidence="3" id="KW-1185">Reference proteome</keyword>
<dbReference type="AlphaFoldDB" id="A4J6C7"/>
<evidence type="ECO:0000259" key="1">
    <source>
        <dbReference type="Pfam" id="PF13400"/>
    </source>
</evidence>